<sequence>MLTQSSFWRSLYRLIHIYAGIFIAPFILFAAITGLLYAITPQLEQAIYKDVLYVEPLNQTPHKLSQQIEAAKQVMPKSAQVIEVRPAPSSDQTTRVIFSDPIHDFTSEAVFIDPFTLKAKGHLAVYGTSGVLPFRTTLDQLHSNLLLGKWGRFYSELAASWLAILTLTGLYNWWKRRQNLKIRQTQKNRLLKWHSTLGLTLFPLLLLIAITGLTWSEWAGDNIRVARQWLNWQTPTLATSLQTDNLPTVMHHEHHEMPHSENLNLNIVSTEYDTALSIARAHGIDAAQIQIKPPTSGNQAWTVAEIQRKWPTQADSIAIDMEQHKVIDQLAFKDYSLVAKLTRWGVDAHIGVLFGWINQLVLAVYAFALCIMIIYGYKAAFKNSNLKLMTTHFVGQSLLIWNRATGSQKTWLILGGLVLGLSLPVFGFSILFTLFIFTVRKYIPLWRHTVLAELIFYL</sequence>
<evidence type="ECO:0000313" key="2">
    <source>
        <dbReference type="EMBL" id="MDO7363164.1"/>
    </source>
</evidence>
<name>A0ABT8ZEM9_9GAMM</name>
<dbReference type="RefSeq" id="WP_304457350.1">
    <property type="nucleotide sequence ID" value="NZ_JAUPID010000029.1"/>
</dbReference>
<feature type="transmembrane region" description="Helical" evidence="1">
    <location>
        <begin position="410"/>
        <end position="437"/>
    </location>
</feature>
<protein>
    <submittedName>
        <fullName evidence="2">PepSY-associated TM helix domain-containing protein</fullName>
    </submittedName>
</protein>
<dbReference type="InterPro" id="IPR005625">
    <property type="entry name" value="PepSY-ass_TM"/>
</dbReference>
<proteinExistence type="predicted"/>
<feature type="transmembrane region" description="Helical" evidence="1">
    <location>
        <begin position="153"/>
        <end position="174"/>
    </location>
</feature>
<dbReference type="EMBL" id="JAUPID010000029">
    <property type="protein sequence ID" value="MDO7363164.1"/>
    <property type="molecule type" value="Genomic_DNA"/>
</dbReference>
<keyword evidence="1" id="KW-0812">Transmembrane</keyword>
<dbReference type="Proteomes" id="UP001175780">
    <property type="component" value="Unassembled WGS sequence"/>
</dbReference>
<accession>A0ABT8ZEM9</accession>
<reference evidence="2" key="1">
    <citation type="submission" date="2023-07" db="EMBL/GenBank/DDBJ databases">
        <title>Whole genome sequencing of environmental Acinetobacter calcoaceticus-baumannii complex from non-hospital environment.</title>
        <authorList>
            <person name="Wee S.K."/>
            <person name="Khoo E.Z.Y."/>
            <person name="Mohammad T.A.-H."/>
            <person name="Tan S.E.K."/>
            <person name="Yap E.P.H."/>
        </authorList>
    </citation>
    <scope>NUCLEOTIDE SEQUENCE</scope>
    <source>
        <strain evidence="2">PUMA0118</strain>
    </source>
</reference>
<organism evidence="2 3">
    <name type="scientific">Acinetobacter geminorum</name>
    <dbReference type="NCBI Taxonomy" id="2730922"/>
    <lineage>
        <taxon>Bacteria</taxon>
        <taxon>Pseudomonadati</taxon>
        <taxon>Pseudomonadota</taxon>
        <taxon>Gammaproteobacteria</taxon>
        <taxon>Moraxellales</taxon>
        <taxon>Moraxellaceae</taxon>
        <taxon>Acinetobacter</taxon>
    </lineage>
</organism>
<keyword evidence="1" id="KW-0472">Membrane</keyword>
<dbReference type="PANTHER" id="PTHR34219:SF1">
    <property type="entry name" value="PEPSY DOMAIN-CONTAINING PROTEIN"/>
    <property type="match status" value="1"/>
</dbReference>
<dbReference type="Pfam" id="PF03929">
    <property type="entry name" value="PepSY_TM"/>
    <property type="match status" value="1"/>
</dbReference>
<dbReference type="PANTHER" id="PTHR34219">
    <property type="entry name" value="IRON-REGULATED INNER MEMBRANE PROTEIN-RELATED"/>
    <property type="match status" value="1"/>
</dbReference>
<keyword evidence="1" id="KW-1133">Transmembrane helix</keyword>
<evidence type="ECO:0000256" key="1">
    <source>
        <dbReference type="SAM" id="Phobius"/>
    </source>
</evidence>
<feature type="transmembrane region" description="Helical" evidence="1">
    <location>
        <begin position="12"/>
        <end position="39"/>
    </location>
</feature>
<gene>
    <name evidence="2" type="ORF">Q5X34_15990</name>
</gene>
<feature type="transmembrane region" description="Helical" evidence="1">
    <location>
        <begin position="353"/>
        <end position="374"/>
    </location>
</feature>
<evidence type="ECO:0000313" key="3">
    <source>
        <dbReference type="Proteomes" id="UP001175780"/>
    </source>
</evidence>
<keyword evidence="3" id="KW-1185">Reference proteome</keyword>
<feature type="transmembrane region" description="Helical" evidence="1">
    <location>
        <begin position="195"/>
        <end position="215"/>
    </location>
</feature>
<comment type="caution">
    <text evidence="2">The sequence shown here is derived from an EMBL/GenBank/DDBJ whole genome shotgun (WGS) entry which is preliminary data.</text>
</comment>